<feature type="domain" description="Alkaline proteinase inhibitor/ Outer membrane lipoprotein Omp19" evidence="3">
    <location>
        <begin position="108"/>
        <end position="195"/>
    </location>
</feature>
<name>A0A1I4CIK3_9HYPH</name>
<accession>A0A1I4CIK3</accession>
<evidence type="ECO:0000256" key="1">
    <source>
        <dbReference type="ARBA" id="ARBA00022729"/>
    </source>
</evidence>
<keyword evidence="5" id="KW-1185">Reference proteome</keyword>
<dbReference type="Gene3D" id="2.40.128.10">
    <property type="match status" value="1"/>
</dbReference>
<sequence length="201" mass="21436">MKRFVVIASLLALAGCQSAGGGAEPYSVPMPAAQPPATAASNQSVVVQDQTSQSKTYSKADGTVVPKTTSSSAQATVDPGTATAFLAGVAAAAALGRQEERSSKPVVQVKDMVGGWTVYLNSDERVCELTLSTEPKDDGYSASFNHCMDGDLFFVSNWRMKGQELVLFDNFSRAKGSMRMTEWNRWEGQLASNSKPITIAR</sequence>
<dbReference type="RefSeq" id="WP_093521362.1">
    <property type="nucleotide sequence ID" value="NZ_FOSK01000009.1"/>
</dbReference>
<feature type="signal peptide" evidence="2">
    <location>
        <begin position="1"/>
        <end position="19"/>
    </location>
</feature>
<evidence type="ECO:0000256" key="2">
    <source>
        <dbReference type="SAM" id="SignalP"/>
    </source>
</evidence>
<feature type="chain" id="PRO_5047079216" evidence="2">
    <location>
        <begin position="20"/>
        <end position="201"/>
    </location>
</feature>
<keyword evidence="1 2" id="KW-0732">Signal</keyword>
<dbReference type="Pfam" id="PF02974">
    <property type="entry name" value="Inh"/>
    <property type="match status" value="1"/>
</dbReference>
<protein>
    <submittedName>
        <fullName evidence="4">Protease inhibitor Inh</fullName>
    </submittedName>
</protein>
<evidence type="ECO:0000313" key="5">
    <source>
        <dbReference type="Proteomes" id="UP000199598"/>
    </source>
</evidence>
<dbReference type="Proteomes" id="UP000199598">
    <property type="component" value="Unassembled WGS sequence"/>
</dbReference>
<dbReference type="InterPro" id="IPR016085">
    <property type="entry name" value="Protease_inh_B-barrel_dom"/>
</dbReference>
<evidence type="ECO:0000313" key="4">
    <source>
        <dbReference type="EMBL" id="SFK80099.1"/>
    </source>
</evidence>
<dbReference type="InterPro" id="IPR021140">
    <property type="entry name" value="Inh/Omp19"/>
</dbReference>
<reference evidence="4 5" key="1">
    <citation type="submission" date="2016-10" db="EMBL/GenBank/DDBJ databases">
        <authorList>
            <person name="Varghese N."/>
            <person name="Submissions S."/>
        </authorList>
    </citation>
    <scope>NUCLEOTIDE SEQUENCE [LARGE SCALE GENOMIC DNA]</scope>
    <source>
        <strain evidence="4 5">DSM 16392</strain>
    </source>
</reference>
<evidence type="ECO:0000259" key="3">
    <source>
        <dbReference type="Pfam" id="PF02974"/>
    </source>
</evidence>
<gene>
    <name evidence="4" type="ORF">SAMN04488518_109138</name>
</gene>
<dbReference type="SUPFAM" id="SSF50882">
    <property type="entry name" value="beta-Barrel protease inhibitors"/>
    <property type="match status" value="1"/>
</dbReference>
<keyword evidence="4" id="KW-0646">Protease inhibitor</keyword>
<proteinExistence type="predicted"/>
<dbReference type="EMBL" id="FOSK01000009">
    <property type="protein sequence ID" value="SFK80099.1"/>
    <property type="molecule type" value="Genomic_DNA"/>
</dbReference>
<organism evidence="4 5">
    <name type="scientific">Pseudovibrio ascidiaceicola</name>
    <dbReference type="NCBI Taxonomy" id="285279"/>
    <lineage>
        <taxon>Bacteria</taxon>
        <taxon>Pseudomonadati</taxon>
        <taxon>Pseudomonadota</taxon>
        <taxon>Alphaproteobacteria</taxon>
        <taxon>Hyphomicrobiales</taxon>
        <taxon>Stappiaceae</taxon>
        <taxon>Pseudovibrio</taxon>
    </lineage>
</organism>
<comment type="caution">
    <text evidence="4">The sequence shown here is derived from an EMBL/GenBank/DDBJ whole genome shotgun (WGS) entry which is preliminary data.</text>
</comment>
<dbReference type="PROSITE" id="PS51257">
    <property type="entry name" value="PROKAR_LIPOPROTEIN"/>
    <property type="match status" value="1"/>
</dbReference>
<dbReference type="GO" id="GO:0030414">
    <property type="term" value="F:peptidase inhibitor activity"/>
    <property type="evidence" value="ECO:0007669"/>
    <property type="project" value="UniProtKB-KW"/>
</dbReference>